<reference evidence="2" key="1">
    <citation type="submission" date="2017-09" db="EMBL/GenBank/DDBJ databases">
        <title>Depth-based differentiation of microbial function through sediment-hosted aquifers and enrichment of novel symbionts in the deep terrestrial subsurface.</title>
        <authorList>
            <person name="Probst A.J."/>
            <person name="Ladd B."/>
            <person name="Jarett J.K."/>
            <person name="Geller-Mcgrath D.E."/>
            <person name="Sieber C.M.K."/>
            <person name="Emerson J.B."/>
            <person name="Anantharaman K."/>
            <person name="Thomas B.C."/>
            <person name="Malmstrom R."/>
            <person name="Stieglmeier M."/>
            <person name="Klingl A."/>
            <person name="Woyke T."/>
            <person name="Ryan C.M."/>
            <person name="Banfield J.F."/>
        </authorList>
    </citation>
    <scope>NUCLEOTIDE SEQUENCE [LARGE SCALE GENOMIC DNA]</scope>
</reference>
<protein>
    <recommendedName>
        <fullName evidence="3">PIN domain-containing protein</fullName>
    </recommendedName>
</protein>
<evidence type="ECO:0000313" key="1">
    <source>
        <dbReference type="EMBL" id="PIV07766.1"/>
    </source>
</evidence>
<dbReference type="Proteomes" id="UP000229191">
    <property type="component" value="Unassembled WGS sequence"/>
</dbReference>
<dbReference type="InterPro" id="IPR029060">
    <property type="entry name" value="PIN-like_dom_sf"/>
</dbReference>
<proteinExistence type="predicted"/>
<dbReference type="SUPFAM" id="SSF88723">
    <property type="entry name" value="PIN domain-like"/>
    <property type="match status" value="1"/>
</dbReference>
<gene>
    <name evidence="1" type="ORF">COS53_00605</name>
</gene>
<comment type="caution">
    <text evidence="1">The sequence shown here is derived from an EMBL/GenBank/DDBJ whole genome shotgun (WGS) entry which is preliminary data.</text>
</comment>
<feature type="non-terminal residue" evidence="1">
    <location>
        <position position="114"/>
    </location>
</feature>
<evidence type="ECO:0000313" key="2">
    <source>
        <dbReference type="Proteomes" id="UP000229191"/>
    </source>
</evidence>
<organism evidence="1 2">
    <name type="scientific">Candidatus Shapirobacteria bacterium CG03_land_8_20_14_0_80_35_14</name>
    <dbReference type="NCBI Taxonomy" id="1974878"/>
    <lineage>
        <taxon>Bacteria</taxon>
        <taxon>Candidatus Shapironibacteriota</taxon>
    </lineage>
</organism>
<evidence type="ECO:0008006" key="3">
    <source>
        <dbReference type="Google" id="ProtNLM"/>
    </source>
</evidence>
<name>A0A2M7BQK1_9BACT</name>
<dbReference type="AlphaFoldDB" id="A0A2M7BQK1"/>
<sequence>MASIFLDVNELISLIKDERNDIWGGLQKQRLVVSVLSWHIVCYLLKWKVPHDKLSDLYDSLVSVEMKRSVVKRAMEGPTDDFEDNVQLHCAVEAECDYFLTLDKKLLSMKYFGK</sequence>
<accession>A0A2M7BQK1</accession>
<dbReference type="EMBL" id="PEVB01000019">
    <property type="protein sequence ID" value="PIV07766.1"/>
    <property type="molecule type" value="Genomic_DNA"/>
</dbReference>
<dbReference type="CDD" id="cd09854">
    <property type="entry name" value="PIN_VapC-like"/>
    <property type="match status" value="1"/>
</dbReference>